<name>A0A172MLF8_LINUS</name>
<dbReference type="InterPro" id="IPR045847">
    <property type="entry name" value="AIG1-like"/>
</dbReference>
<keyword evidence="5" id="KW-0539">Nucleus</keyword>
<dbReference type="SMART" id="SM00353">
    <property type="entry name" value="HLH"/>
    <property type="match status" value="1"/>
</dbReference>
<dbReference type="SUPFAM" id="SSF47459">
    <property type="entry name" value="HLH, helix-loop-helix DNA-binding domain"/>
    <property type="match status" value="1"/>
</dbReference>
<dbReference type="Gene3D" id="4.10.280.10">
    <property type="entry name" value="Helix-loop-helix DNA-binding domain"/>
    <property type="match status" value="1"/>
</dbReference>
<evidence type="ECO:0000259" key="6">
    <source>
        <dbReference type="PROSITE" id="PS50888"/>
    </source>
</evidence>
<keyword evidence="2" id="KW-0805">Transcription regulation</keyword>
<dbReference type="InterPro" id="IPR036638">
    <property type="entry name" value="HLH_DNA-bd_sf"/>
</dbReference>
<evidence type="ECO:0000313" key="7">
    <source>
        <dbReference type="EMBL" id="AND01142.1"/>
    </source>
</evidence>
<proteinExistence type="predicted"/>
<dbReference type="InterPro" id="IPR011598">
    <property type="entry name" value="bHLH_dom"/>
</dbReference>
<dbReference type="GO" id="GO:0005634">
    <property type="term" value="C:nucleus"/>
    <property type="evidence" value="ECO:0007669"/>
    <property type="project" value="UniProtKB-SubCell"/>
</dbReference>
<protein>
    <recommendedName>
        <fullName evidence="6">BHLH domain-containing protein</fullName>
    </recommendedName>
</protein>
<dbReference type="PANTHER" id="PTHR45844">
    <property type="entry name" value="TRANSCRIPTION FACTOR BHLH30"/>
    <property type="match status" value="1"/>
</dbReference>
<organism evidence="7">
    <name type="scientific">Linum usitatissimum</name>
    <name type="common">Flax</name>
    <name type="synonym">Linum humile</name>
    <dbReference type="NCBI Taxonomy" id="4006"/>
    <lineage>
        <taxon>Eukaryota</taxon>
        <taxon>Viridiplantae</taxon>
        <taxon>Streptophyta</taxon>
        <taxon>Embryophyta</taxon>
        <taxon>Tracheophyta</taxon>
        <taxon>Spermatophyta</taxon>
        <taxon>Magnoliopsida</taxon>
        <taxon>eudicotyledons</taxon>
        <taxon>Gunneridae</taxon>
        <taxon>Pentapetalae</taxon>
        <taxon>rosids</taxon>
        <taxon>fabids</taxon>
        <taxon>Malpighiales</taxon>
        <taxon>Linaceae</taxon>
        <taxon>Linum</taxon>
    </lineage>
</organism>
<dbReference type="GO" id="GO:0003677">
    <property type="term" value="F:DNA binding"/>
    <property type="evidence" value="ECO:0007669"/>
    <property type="project" value="UniProtKB-KW"/>
</dbReference>
<evidence type="ECO:0000256" key="5">
    <source>
        <dbReference type="ARBA" id="ARBA00023242"/>
    </source>
</evidence>
<dbReference type="GO" id="GO:0003700">
    <property type="term" value="F:DNA-binding transcription factor activity"/>
    <property type="evidence" value="ECO:0007669"/>
    <property type="project" value="InterPro"/>
</dbReference>
<dbReference type="Pfam" id="PF00010">
    <property type="entry name" value="HLH"/>
    <property type="match status" value="1"/>
</dbReference>
<evidence type="ECO:0000256" key="2">
    <source>
        <dbReference type="ARBA" id="ARBA00023015"/>
    </source>
</evidence>
<keyword evidence="3" id="KW-0238">DNA-binding</keyword>
<dbReference type="EMBL" id="KX018623">
    <property type="protein sequence ID" value="AND01142.1"/>
    <property type="molecule type" value="Genomic_DNA"/>
</dbReference>
<dbReference type="GO" id="GO:0046983">
    <property type="term" value="F:protein dimerization activity"/>
    <property type="evidence" value="ECO:0007669"/>
    <property type="project" value="InterPro"/>
</dbReference>
<reference evidence="7" key="1">
    <citation type="journal article" date="2016" name="Funct. Integr. Genomics">
        <title>Structural organization of fatty acid desaturase loci in linseed lines with contrasting linolenic acid contents.</title>
        <authorList>
            <person name="Thambugala D."/>
            <person name="Ragupathy R."/>
            <person name="Cloutier S."/>
        </authorList>
    </citation>
    <scope>NUCLEOTIDE SEQUENCE</scope>
</reference>
<accession>A0A172MLF8</accession>
<sequence>MEEPNSTILVRKSCHMEGNYCDGMGSSSALVLDGERGELVEASVVRVEKKEVAHERSTLALKNHCEAERKRRARINSHLDTLRTLLPDAHKMDKASLLAEVVSNLKELKRNAAEASEGIFMPMDVDELKVEQELEGPPYLIKASLCCNFKPGILSHLRTAIETLQLSLMGAETATLEGRMKNVFVIASRRQEEHHEHTTKGHHQLLASSVHHAFRTILDNFSASEEFLLKSALPNKKRRISAFDGSFSV</sequence>
<dbReference type="AlphaFoldDB" id="A0A172MLF8"/>
<evidence type="ECO:0000256" key="4">
    <source>
        <dbReference type="ARBA" id="ARBA00023163"/>
    </source>
</evidence>
<evidence type="ECO:0000256" key="1">
    <source>
        <dbReference type="ARBA" id="ARBA00004123"/>
    </source>
</evidence>
<feature type="domain" description="BHLH" evidence="6">
    <location>
        <begin position="59"/>
        <end position="108"/>
    </location>
</feature>
<comment type="subcellular location">
    <subcellularLocation>
        <location evidence="1">Nucleus</location>
    </subcellularLocation>
</comment>
<keyword evidence="4" id="KW-0804">Transcription</keyword>
<dbReference type="PROSITE" id="PS50888">
    <property type="entry name" value="BHLH"/>
    <property type="match status" value="1"/>
</dbReference>
<evidence type="ECO:0000256" key="3">
    <source>
        <dbReference type="ARBA" id="ARBA00023125"/>
    </source>
</evidence>
<dbReference type="PANTHER" id="PTHR45844:SF3">
    <property type="entry name" value="BHLH DOMAIN-CONTAINING PROTEIN"/>
    <property type="match status" value="1"/>
</dbReference>